<dbReference type="RefSeq" id="WP_032945885.1">
    <property type="nucleotide sequence ID" value="NZ_JNHI01000019.1"/>
</dbReference>
<reference evidence="1 2" key="1">
    <citation type="submission" date="2014-04" db="EMBL/GenBank/DDBJ databases">
        <authorList>
            <person name="Sears C."/>
            <person name="Carroll K."/>
            <person name="Sack B.R."/>
            <person name="Qadri F."/>
            <person name="Myers L.L."/>
            <person name="Chung G.-T."/>
            <person name="Escheverria P."/>
            <person name="Fraser C.M."/>
            <person name="Sadzewicz L."/>
            <person name="Shefchek K.A."/>
            <person name="Tallon L."/>
            <person name="Das S.P."/>
            <person name="Daugherty S."/>
            <person name="Mongodin E.F."/>
        </authorList>
    </citation>
    <scope>NUCLEOTIDE SEQUENCE [LARGE SCALE GENOMIC DNA]</scope>
    <source>
        <strain evidence="2">3775 SL(B) 10 (iv)</strain>
    </source>
</reference>
<dbReference type="EMBL" id="JNHI01000019">
    <property type="protein sequence ID" value="KDS29750.1"/>
    <property type="molecule type" value="Genomic_DNA"/>
</dbReference>
<name>A0A078R351_PHOVU</name>
<organism evidence="1 2">
    <name type="scientific">Phocaeicola vulgatus str. 3775 SL</name>
    <name type="common">B</name>
    <name type="synonym">iv</name>
    <dbReference type="NCBI Taxonomy" id="1339350"/>
    <lineage>
        <taxon>Bacteria</taxon>
        <taxon>Pseudomonadati</taxon>
        <taxon>Bacteroidota</taxon>
        <taxon>Bacteroidia</taxon>
        <taxon>Bacteroidales</taxon>
        <taxon>Bacteroidaceae</taxon>
        <taxon>Phocaeicola</taxon>
    </lineage>
</organism>
<comment type="caution">
    <text evidence="1">The sequence shown here is derived from an EMBL/GenBank/DDBJ whole genome shotgun (WGS) entry which is preliminary data.</text>
</comment>
<proteinExistence type="predicted"/>
<dbReference type="AlphaFoldDB" id="A0A078R351"/>
<protein>
    <submittedName>
        <fullName evidence="1">Uncharacterized protein</fullName>
    </submittedName>
</protein>
<sequence>MRKITLSEYNAIPENYRGIWTVERWDLPDWAEIRKRHIGKRTMMVYDKGTCLLVEGIGFEIVDDSGWKKPDEIRKDIDMLYQEFCNMRKCEPHYADCIIRWQDTLDTLETRIALSMDSDTEWDEEIFYYCNSRNELKSLTEKGCSDFVIADCFGFGMYEKPMQEI</sequence>
<dbReference type="PATRIC" id="fig|1339350.3.peg.2773"/>
<evidence type="ECO:0000313" key="1">
    <source>
        <dbReference type="EMBL" id="KDS29750.1"/>
    </source>
</evidence>
<gene>
    <name evidence="1" type="ORF">M097_2895</name>
</gene>
<dbReference type="Proteomes" id="UP000028134">
    <property type="component" value="Unassembled WGS sequence"/>
</dbReference>
<accession>A0A078R351</accession>
<evidence type="ECO:0000313" key="2">
    <source>
        <dbReference type="Proteomes" id="UP000028134"/>
    </source>
</evidence>